<accession>A0A183T963</accession>
<evidence type="ECO:0000313" key="1">
    <source>
        <dbReference type="EMBL" id="VDL99396.1"/>
    </source>
</evidence>
<sequence length="147" mass="16544">MQTLRGELHIDDKLFRGMFLERLHTDVQTVLASGSEDFSVSRLAEMADRMTEVQRFQPPSIAQLSTSPLLTPKEQLVTQMAIMTAEMASLTLQLARLTSRRSSSRSPSRHRSCSRRRTADVCWYHTNFGSKAHLCSSLCSLESPQGN</sequence>
<protein>
    <submittedName>
        <fullName evidence="1 3">Uncharacterized protein</fullName>
    </submittedName>
</protein>
<organism evidence="3">
    <name type="scientific">Schistocephalus solidus</name>
    <name type="common">Tapeworm</name>
    <dbReference type="NCBI Taxonomy" id="70667"/>
    <lineage>
        <taxon>Eukaryota</taxon>
        <taxon>Metazoa</taxon>
        <taxon>Spiralia</taxon>
        <taxon>Lophotrochozoa</taxon>
        <taxon>Platyhelminthes</taxon>
        <taxon>Cestoda</taxon>
        <taxon>Eucestoda</taxon>
        <taxon>Diphyllobothriidea</taxon>
        <taxon>Diphyllobothriidae</taxon>
        <taxon>Schistocephalus</taxon>
    </lineage>
</organism>
<gene>
    <name evidence="1" type="ORF">SSLN_LOCUS13011</name>
</gene>
<keyword evidence="2" id="KW-1185">Reference proteome</keyword>
<name>A0A183T963_SCHSO</name>
<dbReference type="OrthoDB" id="6259861at2759"/>
<dbReference type="AlphaFoldDB" id="A0A183T963"/>
<dbReference type="PANTHER" id="PTHR33327:SF3">
    <property type="entry name" value="RNA-DIRECTED DNA POLYMERASE"/>
    <property type="match status" value="1"/>
</dbReference>
<reference evidence="1 2" key="2">
    <citation type="submission" date="2018-11" db="EMBL/GenBank/DDBJ databases">
        <authorList>
            <consortium name="Pathogen Informatics"/>
        </authorList>
    </citation>
    <scope>NUCLEOTIDE SEQUENCE [LARGE SCALE GENOMIC DNA]</scope>
    <source>
        <strain evidence="1 2">NST_G2</strain>
    </source>
</reference>
<dbReference type="Proteomes" id="UP000275846">
    <property type="component" value="Unassembled WGS sequence"/>
</dbReference>
<proteinExistence type="predicted"/>
<reference evidence="3" key="1">
    <citation type="submission" date="2016-06" db="UniProtKB">
        <authorList>
            <consortium name="WormBaseParasite"/>
        </authorList>
    </citation>
    <scope>IDENTIFICATION</scope>
</reference>
<dbReference type="PANTHER" id="PTHR33327">
    <property type="entry name" value="ENDONUCLEASE"/>
    <property type="match status" value="1"/>
</dbReference>
<evidence type="ECO:0000313" key="3">
    <source>
        <dbReference type="WBParaSite" id="SSLN_0001351201-mRNA-1"/>
    </source>
</evidence>
<dbReference type="WBParaSite" id="SSLN_0001351201-mRNA-1">
    <property type="protein sequence ID" value="SSLN_0001351201-mRNA-1"/>
    <property type="gene ID" value="SSLN_0001351201"/>
</dbReference>
<evidence type="ECO:0000313" key="2">
    <source>
        <dbReference type="Proteomes" id="UP000275846"/>
    </source>
</evidence>
<dbReference type="EMBL" id="UYSU01037726">
    <property type="protein sequence ID" value="VDL99396.1"/>
    <property type="molecule type" value="Genomic_DNA"/>
</dbReference>